<gene>
    <name evidence="2" type="ORF">BN14_03593</name>
</gene>
<name>M5BQW1_THACB</name>
<dbReference type="InterPro" id="IPR000477">
    <property type="entry name" value="RT_dom"/>
</dbReference>
<dbReference type="SUPFAM" id="SSF56672">
    <property type="entry name" value="DNA/RNA polymerases"/>
    <property type="match status" value="1"/>
</dbReference>
<dbReference type="InterPro" id="IPR043128">
    <property type="entry name" value="Rev_trsase/Diguanyl_cyclase"/>
</dbReference>
<dbReference type="Gene3D" id="3.10.10.10">
    <property type="entry name" value="HIV Type 1 Reverse Transcriptase, subunit A, domain 1"/>
    <property type="match status" value="1"/>
</dbReference>
<dbReference type="EMBL" id="CAOJ01005101">
    <property type="protein sequence ID" value="CCO29576.1"/>
    <property type="molecule type" value="Genomic_DNA"/>
</dbReference>
<accession>M5BQW1</accession>
<dbReference type="HOGENOM" id="CLU_000384_42_2_1"/>
<evidence type="ECO:0000259" key="1">
    <source>
        <dbReference type="Pfam" id="PF00078"/>
    </source>
</evidence>
<evidence type="ECO:0000313" key="3">
    <source>
        <dbReference type="Proteomes" id="UP000012065"/>
    </source>
</evidence>
<evidence type="ECO:0000313" key="2">
    <source>
        <dbReference type="EMBL" id="CCO29576.1"/>
    </source>
</evidence>
<sequence length="200" mass="23091">MCNAHNQFFAAAFYLLPLENCYLVLGTPWLILSSHEINWPTLNVFHYPPVETGTFEISPTITSIPKEGKAFQKVFSEDFFTMLPANRSYGCAIPLAVGKENEHIDTELEAGKICLRAFCAAVDYRCLNAITIKDCYALPMQDELIKKRRHAKIFTKLDLRNSYNNIRIKEREEWKASFRTKCHNQEEITSQNALRNLRSH</sequence>
<dbReference type="PANTHER" id="PTHR15503:SF22">
    <property type="entry name" value="TRANSPOSON TY3-I GAG POLYPROTEIN"/>
    <property type="match status" value="1"/>
</dbReference>
<comment type="caution">
    <text evidence="2">The sequence shown here is derived from an EMBL/GenBank/DDBJ whole genome shotgun (WGS) entry which is preliminary data.</text>
</comment>
<dbReference type="Pfam" id="PF00078">
    <property type="entry name" value="RVT_1"/>
    <property type="match status" value="1"/>
</dbReference>
<dbReference type="InterPro" id="IPR043502">
    <property type="entry name" value="DNA/RNA_pol_sf"/>
</dbReference>
<dbReference type="PANTHER" id="PTHR15503">
    <property type="entry name" value="LDOC1 RELATED"/>
    <property type="match status" value="1"/>
</dbReference>
<protein>
    <submittedName>
        <fullName evidence="2">Similar to pol polyprotein</fullName>
    </submittedName>
</protein>
<reference evidence="2 3" key="1">
    <citation type="journal article" date="2013" name="J. Biotechnol.">
        <title>Establishment and interpretation of the genome sequence of the phytopathogenic fungus Rhizoctonia solani AG1-IB isolate 7/3/14.</title>
        <authorList>
            <person name="Wibberg D.W."/>
            <person name="Jelonek L.J."/>
            <person name="Rupp O.R."/>
            <person name="Hennig M.H."/>
            <person name="Eikmeyer F.E."/>
            <person name="Goesmann A.G."/>
            <person name="Hartmann A.H."/>
            <person name="Borriss R.B."/>
            <person name="Grosch R.G."/>
            <person name="Puehler A.P."/>
            <person name="Schlueter A.S."/>
        </authorList>
    </citation>
    <scope>NUCLEOTIDE SEQUENCE [LARGE SCALE GENOMIC DNA]</scope>
    <source>
        <strain evidence="3">AG1-IB / isolate 7/3/14</strain>
    </source>
</reference>
<organism evidence="2 3">
    <name type="scientific">Thanatephorus cucumeris (strain AG1-IB / isolate 7/3/14)</name>
    <name type="common">Lettuce bottom rot fungus</name>
    <name type="synonym">Rhizoctonia solani</name>
    <dbReference type="NCBI Taxonomy" id="1108050"/>
    <lineage>
        <taxon>Eukaryota</taxon>
        <taxon>Fungi</taxon>
        <taxon>Dikarya</taxon>
        <taxon>Basidiomycota</taxon>
        <taxon>Agaricomycotina</taxon>
        <taxon>Agaricomycetes</taxon>
        <taxon>Cantharellales</taxon>
        <taxon>Ceratobasidiaceae</taxon>
        <taxon>Rhizoctonia</taxon>
        <taxon>Rhizoctonia solani AG-1</taxon>
    </lineage>
</organism>
<dbReference type="InterPro" id="IPR032567">
    <property type="entry name" value="RTL1-rel"/>
</dbReference>
<dbReference type="AlphaFoldDB" id="M5BQW1"/>
<dbReference type="Proteomes" id="UP000012065">
    <property type="component" value="Unassembled WGS sequence"/>
</dbReference>
<dbReference type="Gene3D" id="3.30.70.270">
    <property type="match status" value="1"/>
</dbReference>
<proteinExistence type="predicted"/>
<feature type="domain" description="Reverse transcriptase" evidence="1">
    <location>
        <begin position="119"/>
        <end position="182"/>
    </location>
</feature>